<dbReference type="InterPro" id="IPR036259">
    <property type="entry name" value="MFS_trans_sf"/>
</dbReference>
<evidence type="ECO:0000313" key="8">
    <source>
        <dbReference type="EMBL" id="VAH98936.1"/>
    </source>
</evidence>
<evidence type="ECO:0000256" key="4">
    <source>
        <dbReference type="ARBA" id="ARBA00022989"/>
    </source>
</evidence>
<keyword evidence="9" id="KW-1185">Reference proteome</keyword>
<feature type="transmembrane region" description="Helical" evidence="7">
    <location>
        <begin position="164"/>
        <end position="184"/>
    </location>
</feature>
<evidence type="ECO:0000256" key="5">
    <source>
        <dbReference type="ARBA" id="ARBA00023136"/>
    </source>
</evidence>
<accession>A0A9R0W511</accession>
<feature type="transmembrane region" description="Helical" evidence="7">
    <location>
        <begin position="49"/>
        <end position="68"/>
    </location>
</feature>
<keyword evidence="3 7" id="KW-0812">Transmembrane</keyword>
<keyword evidence="4 7" id="KW-1133">Transmembrane helix</keyword>
<feature type="transmembrane region" description="Helical" evidence="7">
    <location>
        <begin position="502"/>
        <end position="522"/>
    </location>
</feature>
<dbReference type="GO" id="GO:0006857">
    <property type="term" value="P:oligopeptide transport"/>
    <property type="evidence" value="ECO:0007669"/>
    <property type="project" value="InterPro"/>
</dbReference>
<dbReference type="InterPro" id="IPR018456">
    <property type="entry name" value="PTR2_symporter_CS"/>
</dbReference>
<dbReference type="PANTHER" id="PTHR11654">
    <property type="entry name" value="OLIGOPEPTIDE TRANSPORTER-RELATED"/>
    <property type="match status" value="1"/>
</dbReference>
<feature type="transmembrane region" description="Helical" evidence="7">
    <location>
        <begin position="230"/>
        <end position="254"/>
    </location>
</feature>
<dbReference type="Pfam" id="PF00854">
    <property type="entry name" value="PTR2"/>
    <property type="match status" value="1"/>
</dbReference>
<proteinExistence type="inferred from homology"/>
<sequence>MAHFHEYIYRASPDLQRPDHQPEMDSSPKPQYLEDQEAQTKTGGKRGGWITLPFIVATMLGLGLAVNGTTSNMLVYLLKEYHVDGVKAAQIANVVRGSLNLVPIAGAVLSDSYLGCFPVILAGAAINVLAFVLFTLTAALPSLRPPHCTLSSAECQQGSPGQLFVLYAAICLLAIGAGGTRFNIATMGADQFSSTRDKDSFFNWYLVFLYASFMLGDTAIVYIQDSVSWAVGFGVCLATTAFGTIMLLLGVYYYRMPATKASPYTELARVIVAAVRKGSIKVCGAQGSVHYNVGAGAVVDPSGDGAPSKSLRFLNRAAMITTSDKSSVSGDVSAGSWRLCTVQQVEDLKAVVSVFPLWSSGILLFMSIGVMIGMIVLQALAMDRSVGPHFSIPAGSIGVSCRVSFILATLVLDRAVFPLWRKITGGTPPTPLQRVGIGHVLNVGALVAAALVERRRLAQPGVPMSVMWLLFPMGIAGVGEALHFPGNMAFYYQEFPKTLRSLATAMAPMLVALGFFSSTMFMDVVARVTMWLPENIDHGRLDNVYWTLAAVGTFNFAYFLACDRRYKYHNRTAM</sequence>
<dbReference type="SUPFAM" id="SSF103473">
    <property type="entry name" value="MFS general substrate transporter"/>
    <property type="match status" value="1"/>
</dbReference>
<evidence type="ECO:0000256" key="6">
    <source>
        <dbReference type="SAM" id="MobiDB-lite"/>
    </source>
</evidence>
<dbReference type="Gene3D" id="1.20.1250.20">
    <property type="entry name" value="MFS general substrate transporter like domains"/>
    <property type="match status" value="1"/>
</dbReference>
<feature type="transmembrane region" description="Helical" evidence="7">
    <location>
        <begin position="204"/>
        <end position="223"/>
    </location>
</feature>
<evidence type="ECO:0000313" key="9">
    <source>
        <dbReference type="Proteomes" id="UP000324705"/>
    </source>
</evidence>
<dbReference type="InterPro" id="IPR000109">
    <property type="entry name" value="POT_fam"/>
</dbReference>
<feature type="transmembrane region" description="Helical" evidence="7">
    <location>
        <begin position="357"/>
        <end position="380"/>
    </location>
</feature>
<dbReference type="Gramene" id="TRITD4Av1G249800.10">
    <property type="protein sequence ID" value="TRITD4Av1G249800.10"/>
    <property type="gene ID" value="TRITD4Av1G249800"/>
</dbReference>
<evidence type="ECO:0000256" key="3">
    <source>
        <dbReference type="ARBA" id="ARBA00022692"/>
    </source>
</evidence>
<dbReference type="GO" id="GO:0022857">
    <property type="term" value="F:transmembrane transporter activity"/>
    <property type="evidence" value="ECO:0007669"/>
    <property type="project" value="InterPro"/>
</dbReference>
<comment type="similarity">
    <text evidence="2">Belongs to the major facilitator superfamily. Proton-dependent oligopeptide transporter (POT/PTR) (TC 2.A.17) family.</text>
</comment>
<evidence type="ECO:0000256" key="2">
    <source>
        <dbReference type="ARBA" id="ARBA00005982"/>
    </source>
</evidence>
<comment type="subcellular location">
    <subcellularLocation>
        <location evidence="1">Membrane</location>
        <topology evidence="1">Multi-pass membrane protein</topology>
    </subcellularLocation>
</comment>
<dbReference type="EMBL" id="LT934117">
    <property type="protein sequence ID" value="VAH98936.1"/>
    <property type="molecule type" value="Genomic_DNA"/>
</dbReference>
<dbReference type="GO" id="GO:0016020">
    <property type="term" value="C:membrane"/>
    <property type="evidence" value="ECO:0007669"/>
    <property type="project" value="UniProtKB-SubCell"/>
</dbReference>
<feature type="transmembrane region" description="Helical" evidence="7">
    <location>
        <begin position="464"/>
        <end position="482"/>
    </location>
</feature>
<reference evidence="8 9" key="1">
    <citation type="submission" date="2017-09" db="EMBL/GenBank/DDBJ databases">
        <authorList>
            <consortium name="International Durum Wheat Genome Sequencing Consortium (IDWGSC)"/>
            <person name="Milanesi L."/>
        </authorList>
    </citation>
    <scope>NUCLEOTIDE SEQUENCE [LARGE SCALE GENOMIC DNA]</scope>
    <source>
        <strain evidence="9">cv. Svevo</strain>
    </source>
</reference>
<dbReference type="PROSITE" id="PS01022">
    <property type="entry name" value="PTR2_1"/>
    <property type="match status" value="1"/>
</dbReference>
<feature type="transmembrane region" description="Helical" evidence="7">
    <location>
        <begin position="543"/>
        <end position="561"/>
    </location>
</feature>
<feature type="transmembrane region" description="Helical" evidence="7">
    <location>
        <begin position="119"/>
        <end position="143"/>
    </location>
</feature>
<organism evidence="8 9">
    <name type="scientific">Triticum turgidum subsp. durum</name>
    <name type="common">Durum wheat</name>
    <name type="synonym">Triticum durum</name>
    <dbReference type="NCBI Taxonomy" id="4567"/>
    <lineage>
        <taxon>Eukaryota</taxon>
        <taxon>Viridiplantae</taxon>
        <taxon>Streptophyta</taxon>
        <taxon>Embryophyta</taxon>
        <taxon>Tracheophyta</taxon>
        <taxon>Spermatophyta</taxon>
        <taxon>Magnoliopsida</taxon>
        <taxon>Liliopsida</taxon>
        <taxon>Poales</taxon>
        <taxon>Poaceae</taxon>
        <taxon>BOP clade</taxon>
        <taxon>Pooideae</taxon>
        <taxon>Triticodae</taxon>
        <taxon>Triticeae</taxon>
        <taxon>Triticinae</taxon>
        <taxon>Triticum</taxon>
    </lineage>
</organism>
<evidence type="ECO:0000256" key="7">
    <source>
        <dbReference type="SAM" id="Phobius"/>
    </source>
</evidence>
<keyword evidence="5 7" id="KW-0472">Membrane</keyword>
<feature type="transmembrane region" description="Helical" evidence="7">
    <location>
        <begin position="392"/>
        <end position="412"/>
    </location>
</feature>
<dbReference type="Proteomes" id="UP000324705">
    <property type="component" value="Chromosome 4A"/>
</dbReference>
<feature type="region of interest" description="Disordered" evidence="6">
    <location>
        <begin position="15"/>
        <end position="44"/>
    </location>
</feature>
<evidence type="ECO:0000256" key="1">
    <source>
        <dbReference type="ARBA" id="ARBA00004141"/>
    </source>
</evidence>
<protein>
    <submittedName>
        <fullName evidence="8">Uncharacterized protein</fullName>
    </submittedName>
</protein>
<name>A0A9R0W511_TRITD</name>
<gene>
    <name evidence="8" type="ORF">TRITD_4Av1G249800</name>
</gene>
<dbReference type="AlphaFoldDB" id="A0A9R0W511"/>